<comment type="caution">
    <text evidence="2">The sequence shown here is derived from an EMBL/GenBank/DDBJ whole genome shotgun (WGS) entry which is preliminary data.</text>
</comment>
<keyword evidence="3" id="KW-1185">Reference proteome</keyword>
<accession>A0A388KBA6</accession>
<reference evidence="2 3" key="1">
    <citation type="journal article" date="2018" name="Cell">
        <title>The Chara Genome: Secondary Complexity and Implications for Plant Terrestrialization.</title>
        <authorList>
            <person name="Nishiyama T."/>
            <person name="Sakayama H."/>
            <person name="Vries J.D."/>
            <person name="Buschmann H."/>
            <person name="Saint-Marcoux D."/>
            <person name="Ullrich K.K."/>
            <person name="Haas F.B."/>
            <person name="Vanderstraeten L."/>
            <person name="Becker D."/>
            <person name="Lang D."/>
            <person name="Vosolsobe S."/>
            <person name="Rombauts S."/>
            <person name="Wilhelmsson P.K.I."/>
            <person name="Janitza P."/>
            <person name="Kern R."/>
            <person name="Heyl A."/>
            <person name="Rumpler F."/>
            <person name="Villalobos L.I.A.C."/>
            <person name="Clay J.M."/>
            <person name="Skokan R."/>
            <person name="Toyoda A."/>
            <person name="Suzuki Y."/>
            <person name="Kagoshima H."/>
            <person name="Schijlen E."/>
            <person name="Tajeshwar N."/>
            <person name="Catarino B."/>
            <person name="Hetherington A.J."/>
            <person name="Saltykova A."/>
            <person name="Bonnot C."/>
            <person name="Breuninger H."/>
            <person name="Symeonidi A."/>
            <person name="Radhakrishnan G.V."/>
            <person name="Van Nieuwerburgh F."/>
            <person name="Deforce D."/>
            <person name="Chang C."/>
            <person name="Karol K.G."/>
            <person name="Hedrich R."/>
            <person name="Ulvskov P."/>
            <person name="Glockner G."/>
            <person name="Delwiche C.F."/>
            <person name="Petrasek J."/>
            <person name="Van de Peer Y."/>
            <person name="Friml J."/>
            <person name="Beilby M."/>
            <person name="Dolan L."/>
            <person name="Kohara Y."/>
            <person name="Sugano S."/>
            <person name="Fujiyama A."/>
            <person name="Delaux P.-M."/>
            <person name="Quint M."/>
            <person name="TheiBen G."/>
            <person name="Hagemann M."/>
            <person name="Harholt J."/>
            <person name="Dunand C."/>
            <person name="Zachgo S."/>
            <person name="Langdale J."/>
            <person name="Maumus F."/>
            <person name="Straeten D.V.D."/>
            <person name="Gould S.B."/>
            <person name="Rensing S.A."/>
        </authorList>
    </citation>
    <scope>NUCLEOTIDE SEQUENCE [LARGE SCALE GENOMIC DNA]</scope>
    <source>
        <strain evidence="2 3">S276</strain>
    </source>
</reference>
<feature type="compositionally biased region" description="Acidic residues" evidence="1">
    <location>
        <begin position="36"/>
        <end position="62"/>
    </location>
</feature>
<organism evidence="2 3">
    <name type="scientific">Chara braunii</name>
    <name type="common">Braun's stonewort</name>
    <dbReference type="NCBI Taxonomy" id="69332"/>
    <lineage>
        <taxon>Eukaryota</taxon>
        <taxon>Viridiplantae</taxon>
        <taxon>Streptophyta</taxon>
        <taxon>Charophyceae</taxon>
        <taxon>Charales</taxon>
        <taxon>Characeae</taxon>
        <taxon>Chara</taxon>
    </lineage>
</organism>
<gene>
    <name evidence="2" type="ORF">CBR_g481</name>
</gene>
<dbReference type="Gramene" id="GBG67344">
    <property type="protein sequence ID" value="GBG67344"/>
    <property type="gene ID" value="CBR_g481"/>
</dbReference>
<proteinExistence type="predicted"/>
<name>A0A388KBA6_CHABU</name>
<evidence type="ECO:0000256" key="1">
    <source>
        <dbReference type="SAM" id="MobiDB-lite"/>
    </source>
</evidence>
<feature type="region of interest" description="Disordered" evidence="1">
    <location>
        <begin position="27"/>
        <end position="84"/>
    </location>
</feature>
<dbReference type="Proteomes" id="UP000265515">
    <property type="component" value="Unassembled WGS sequence"/>
</dbReference>
<evidence type="ECO:0000313" key="3">
    <source>
        <dbReference type="Proteomes" id="UP000265515"/>
    </source>
</evidence>
<evidence type="ECO:0000313" key="2">
    <source>
        <dbReference type="EMBL" id="GBG67344.1"/>
    </source>
</evidence>
<dbReference type="AlphaFoldDB" id="A0A388KBA6"/>
<protein>
    <submittedName>
        <fullName evidence="2">Uncharacterized protein</fullName>
    </submittedName>
</protein>
<dbReference type="EMBL" id="BFEA01000086">
    <property type="protein sequence ID" value="GBG67344.1"/>
    <property type="molecule type" value="Genomic_DNA"/>
</dbReference>
<sequence length="84" mass="9158">MNLEKVNLLRLVASESRLCFFFLSATVGDDCYGHDDGDDGDEGDDADEGDEGDDYYDGDEGDGGLQSQQIGLSYRLHPNTTHGH</sequence>